<keyword evidence="3" id="KW-1185">Reference proteome</keyword>
<proteinExistence type="predicted"/>
<dbReference type="AlphaFoldDB" id="A0AAW0B1W4"/>
<reference evidence="2 3" key="1">
    <citation type="journal article" date="2024" name="J Genomics">
        <title>Draft genome sequencing and assembly of Favolaschia claudopus CIRM-BRFM 2984 isolated from oak limbs.</title>
        <authorList>
            <person name="Navarro D."/>
            <person name="Drula E."/>
            <person name="Chaduli D."/>
            <person name="Cazenave R."/>
            <person name="Ahrendt S."/>
            <person name="Wang J."/>
            <person name="Lipzen A."/>
            <person name="Daum C."/>
            <person name="Barry K."/>
            <person name="Grigoriev I.V."/>
            <person name="Favel A."/>
            <person name="Rosso M.N."/>
            <person name="Martin F."/>
        </authorList>
    </citation>
    <scope>NUCLEOTIDE SEQUENCE [LARGE SCALE GENOMIC DNA]</scope>
    <source>
        <strain evidence="2 3">CIRM-BRFM 2984</strain>
    </source>
</reference>
<accession>A0AAW0B1W4</accession>
<evidence type="ECO:0000313" key="3">
    <source>
        <dbReference type="Proteomes" id="UP001362999"/>
    </source>
</evidence>
<gene>
    <name evidence="2" type="ORF">R3P38DRAFT_2782220</name>
</gene>
<protein>
    <submittedName>
        <fullName evidence="2">Uncharacterized protein</fullName>
    </submittedName>
</protein>
<organism evidence="2 3">
    <name type="scientific">Favolaschia claudopus</name>
    <dbReference type="NCBI Taxonomy" id="2862362"/>
    <lineage>
        <taxon>Eukaryota</taxon>
        <taxon>Fungi</taxon>
        <taxon>Dikarya</taxon>
        <taxon>Basidiomycota</taxon>
        <taxon>Agaricomycotina</taxon>
        <taxon>Agaricomycetes</taxon>
        <taxon>Agaricomycetidae</taxon>
        <taxon>Agaricales</taxon>
        <taxon>Marasmiineae</taxon>
        <taxon>Mycenaceae</taxon>
        <taxon>Favolaschia</taxon>
    </lineage>
</organism>
<feature type="region of interest" description="Disordered" evidence="1">
    <location>
        <begin position="55"/>
        <end position="114"/>
    </location>
</feature>
<sequence>MHTVEVEHGNLAFGYLLCTEIDEEDNEDDADEEEFDAVPSVSGYSPIFALDVIGSSSSSSTTFGPQLRPIRFSPHHLSPPSSRSKRSLFHPSPTPPTRRDRSPQSLPHLTSPFGPMTNIKPSLVLKFRVKNDDLKDVAGGGGKFEFNSKSRNDVGHWRCELEGEYGS</sequence>
<dbReference type="EMBL" id="JAWWNJ010000042">
    <property type="protein sequence ID" value="KAK7019904.1"/>
    <property type="molecule type" value="Genomic_DNA"/>
</dbReference>
<name>A0AAW0B1W4_9AGAR</name>
<evidence type="ECO:0000256" key="1">
    <source>
        <dbReference type="SAM" id="MobiDB-lite"/>
    </source>
</evidence>
<comment type="caution">
    <text evidence="2">The sequence shown here is derived from an EMBL/GenBank/DDBJ whole genome shotgun (WGS) entry which is preliminary data.</text>
</comment>
<dbReference type="Proteomes" id="UP001362999">
    <property type="component" value="Unassembled WGS sequence"/>
</dbReference>
<evidence type="ECO:0000313" key="2">
    <source>
        <dbReference type="EMBL" id="KAK7019904.1"/>
    </source>
</evidence>
<feature type="compositionally biased region" description="Low complexity" evidence="1">
    <location>
        <begin position="71"/>
        <end position="82"/>
    </location>
</feature>